<evidence type="ECO:0000313" key="9">
    <source>
        <dbReference type="Proteomes" id="UP001626549"/>
    </source>
</evidence>
<name>A0ABZ0II53_9GAMM</name>
<dbReference type="PANTHER" id="PTHR30136">
    <property type="entry name" value="HELIX-TURN-HELIX TRANSCRIPTIONAL REGULATOR, ICLR FAMILY"/>
    <property type="match status" value="1"/>
</dbReference>
<dbReference type="Proteomes" id="UP001626549">
    <property type="component" value="Chromosome"/>
</dbReference>
<evidence type="ECO:0000313" key="8">
    <source>
        <dbReference type="EMBL" id="WOJ97726.1"/>
    </source>
</evidence>
<dbReference type="SUPFAM" id="SSF46785">
    <property type="entry name" value="Winged helix' DNA-binding domain"/>
    <property type="match status" value="1"/>
</dbReference>
<dbReference type="PROSITE" id="PS51078">
    <property type="entry name" value="ICLR_ED"/>
    <property type="match status" value="1"/>
</dbReference>
<accession>A0ABZ0II53</accession>
<organism evidence="8 9">
    <name type="scientific">Congregibacter brevis</name>
    <dbReference type="NCBI Taxonomy" id="3081201"/>
    <lineage>
        <taxon>Bacteria</taxon>
        <taxon>Pseudomonadati</taxon>
        <taxon>Pseudomonadota</taxon>
        <taxon>Gammaproteobacteria</taxon>
        <taxon>Cellvibrionales</taxon>
        <taxon>Halieaceae</taxon>
        <taxon>Congregibacter</taxon>
    </lineage>
</organism>
<reference evidence="8 9" key="1">
    <citation type="submission" date="2023-10" db="EMBL/GenBank/DDBJ databases">
        <title>Two novel species belonging to the OM43/NOR5 clade.</title>
        <authorList>
            <person name="Park M."/>
        </authorList>
    </citation>
    <scope>NUCLEOTIDE SEQUENCE [LARGE SCALE GENOMIC DNA]</scope>
    <source>
        <strain evidence="8 9">IMCC45268</strain>
    </source>
</reference>
<dbReference type="SUPFAM" id="SSF55781">
    <property type="entry name" value="GAF domain-like"/>
    <property type="match status" value="1"/>
</dbReference>
<feature type="domain" description="HTH iclR-type" evidence="6">
    <location>
        <begin position="9"/>
        <end position="71"/>
    </location>
</feature>
<proteinExistence type="predicted"/>
<evidence type="ECO:0000256" key="3">
    <source>
        <dbReference type="ARBA" id="ARBA00023163"/>
    </source>
</evidence>
<dbReference type="InterPro" id="IPR014757">
    <property type="entry name" value="Tscrpt_reg_IclR_C"/>
</dbReference>
<dbReference type="InterPro" id="IPR005471">
    <property type="entry name" value="Tscrpt_reg_IclR_N"/>
</dbReference>
<keyword evidence="3" id="KW-0804">Transcription</keyword>
<dbReference type="InterPro" id="IPR050707">
    <property type="entry name" value="HTH_MetabolicPath_Reg"/>
</dbReference>
<keyword evidence="1" id="KW-0805">Transcription regulation</keyword>
<dbReference type="InterPro" id="IPR036388">
    <property type="entry name" value="WH-like_DNA-bd_sf"/>
</dbReference>
<sequence>MKHPIKDKLSAIEKTLEILVSFADVDHEVGTVEVSEHTGIHKATVSRILGTLLEYGMVSQNDETKKYTLGPLAYRLGRTQTGQSISAFTSVSQKYIDELRDAVGETVSLEVWAERKTIACYLAESKSPLRVAMASADVLPLHAPAGAKAILAFVGQDHLDRLLSEDLPRFTEHTITSKTELLERLVIFNKQGYSIDNQELYPGIFAIGVPIFDRISKPVAAVSVVMPASRVTEKREAEIVQHLKRTSRAVSAAMSDGPNSFF</sequence>
<evidence type="ECO:0000256" key="1">
    <source>
        <dbReference type="ARBA" id="ARBA00023015"/>
    </source>
</evidence>
<dbReference type="Gene3D" id="1.10.10.10">
    <property type="entry name" value="Winged helix-like DNA-binding domain superfamily/Winged helix DNA-binding domain"/>
    <property type="match status" value="1"/>
</dbReference>
<keyword evidence="9" id="KW-1185">Reference proteome</keyword>
<evidence type="ECO:0000259" key="6">
    <source>
        <dbReference type="PROSITE" id="PS51077"/>
    </source>
</evidence>
<dbReference type="RefSeq" id="WP_407328708.1">
    <property type="nucleotide sequence ID" value="NZ_CP136865.1"/>
</dbReference>
<dbReference type="EMBL" id="CP136865">
    <property type="protein sequence ID" value="WOJ97726.1"/>
    <property type="molecule type" value="Genomic_DNA"/>
</dbReference>
<evidence type="ECO:0000259" key="7">
    <source>
        <dbReference type="PROSITE" id="PS51078"/>
    </source>
</evidence>
<dbReference type="Gene3D" id="3.30.450.40">
    <property type="match status" value="1"/>
</dbReference>
<keyword evidence="2" id="KW-0238">DNA-binding</keyword>
<dbReference type="Pfam" id="PF09339">
    <property type="entry name" value="HTH_IclR"/>
    <property type="match status" value="1"/>
</dbReference>
<evidence type="ECO:0000256" key="4">
    <source>
        <dbReference type="ARBA" id="ARBA00040379"/>
    </source>
</evidence>
<dbReference type="PANTHER" id="PTHR30136:SF24">
    <property type="entry name" value="HTH-TYPE TRANSCRIPTIONAL REPRESSOR ALLR"/>
    <property type="match status" value="1"/>
</dbReference>
<feature type="domain" description="IclR-ED" evidence="7">
    <location>
        <begin position="72"/>
        <end position="256"/>
    </location>
</feature>
<dbReference type="InterPro" id="IPR036390">
    <property type="entry name" value="WH_DNA-bd_sf"/>
</dbReference>
<dbReference type="Pfam" id="PF01614">
    <property type="entry name" value="IclR_C"/>
    <property type="match status" value="1"/>
</dbReference>
<evidence type="ECO:0000256" key="5">
    <source>
        <dbReference type="ARBA" id="ARBA00042627"/>
    </source>
</evidence>
<evidence type="ECO:0000256" key="2">
    <source>
        <dbReference type="ARBA" id="ARBA00023125"/>
    </source>
</evidence>
<protein>
    <recommendedName>
        <fullName evidence="4">HTH-type transcriptional repressor AllR</fullName>
    </recommendedName>
    <alternativeName>
        <fullName evidence="5">Negative regulator of allantoin and glyoxylate utilization operons</fullName>
    </alternativeName>
</protein>
<dbReference type="InterPro" id="IPR029016">
    <property type="entry name" value="GAF-like_dom_sf"/>
</dbReference>
<dbReference type="PROSITE" id="PS51077">
    <property type="entry name" value="HTH_ICLR"/>
    <property type="match status" value="1"/>
</dbReference>
<dbReference type="SMART" id="SM00346">
    <property type="entry name" value="HTH_ICLR"/>
    <property type="match status" value="1"/>
</dbReference>
<gene>
    <name evidence="8" type="ORF">R0137_03915</name>
</gene>